<reference evidence="1" key="1">
    <citation type="submission" date="2024-05" db="EMBL/GenBank/DDBJ databases">
        <title>This phage originates from the Bacteriophage catalogue of the Bacteriophage Competence Centre, Department of Microbiology und Biotechnology, Max Rubner-Institut, Kiel, Germany.</title>
        <authorList>
            <person name="Sprotte S."/>
            <person name="Brinks E."/>
        </authorList>
    </citation>
    <scope>NUCLEOTIDE SEQUENCE</scope>
</reference>
<sequence>MLSRVHIISDRVSESLFFTVNWIVTLKIYAIFDINCISA</sequence>
<name>A0AAU8GLT6_9CAUD</name>
<proteinExistence type="predicted"/>
<protein>
    <submittedName>
        <fullName evidence="1">Uncharacterized protein</fullName>
    </submittedName>
</protein>
<organism evidence="1">
    <name type="scientific">Salmonella phage PMBT37</name>
    <dbReference type="NCBI Taxonomy" id="3153515"/>
    <lineage>
        <taxon>Viruses</taxon>
        <taxon>Duplodnaviria</taxon>
        <taxon>Heunggongvirae</taxon>
        <taxon>Uroviricota</taxon>
        <taxon>Caudoviricetes</taxon>
    </lineage>
</organism>
<accession>A0AAU8GLT6</accession>
<evidence type="ECO:0000313" key="1">
    <source>
        <dbReference type="EMBL" id="XCH42470.1"/>
    </source>
</evidence>
<dbReference type="EMBL" id="PP810247">
    <property type="protein sequence ID" value="XCH42470.1"/>
    <property type="molecule type" value="Genomic_DNA"/>
</dbReference>